<evidence type="ECO:0000256" key="8">
    <source>
        <dbReference type="ARBA" id="ARBA00023277"/>
    </source>
</evidence>
<evidence type="ECO:0000256" key="4">
    <source>
        <dbReference type="ARBA" id="ARBA00007495"/>
    </source>
</evidence>
<evidence type="ECO:0000256" key="5">
    <source>
        <dbReference type="ARBA" id="ARBA00022525"/>
    </source>
</evidence>
<evidence type="ECO:0000256" key="7">
    <source>
        <dbReference type="ARBA" id="ARBA00022801"/>
    </source>
</evidence>
<dbReference type="Proteomes" id="UP001175001">
    <property type="component" value="Unassembled WGS sequence"/>
</dbReference>
<dbReference type="Pfam" id="PF00331">
    <property type="entry name" value="Glyco_hydro_10"/>
    <property type="match status" value="1"/>
</dbReference>
<dbReference type="EC" id="3.2.1.8" evidence="10"/>
<comment type="similarity">
    <text evidence="4 10">Belongs to the glycosyl hydrolase 10 (cellulase F) family.</text>
</comment>
<evidence type="ECO:0000256" key="9">
    <source>
        <dbReference type="ARBA" id="ARBA00023326"/>
    </source>
</evidence>
<keyword evidence="11" id="KW-0732">Signal</keyword>
<evidence type="ECO:0000256" key="10">
    <source>
        <dbReference type="RuleBase" id="RU361174"/>
    </source>
</evidence>
<keyword evidence="5" id="KW-0964">Secreted</keyword>
<sequence>MKILDIAAVATAAFQTVAAAPTTTSEHHDGGRPKGLGDLAKKAGLLYFGTAIDNVAFNDSRYLSIAYDKHEFSQVTPSNGQKWMYTEPSQGVFNFTAGDQVVDPAVRAGQLLRCHALLWHNQLPDWLTSGTWTREELLDILENHIKNVVTNYAPTCYAWDVVNEAFDEDGTLRTTIFSSTIGPDYIAHAFRFARKYAPPTTKLYYNDYNIETINAKSDAARALVRSLLSDNSSSSAPLINGIGLQSHFIAGSSPSRADQAANMQAFLALSPNIDVAITELDVRVELPNDAAKTAQQASDYADAVQACVDNAPRCVGVTVWDFYDPLSWVPSTFPGEGDATLFWANYTRKPAYYSVADVLRG</sequence>
<evidence type="ECO:0000256" key="3">
    <source>
        <dbReference type="ARBA" id="ARBA00004851"/>
    </source>
</evidence>
<dbReference type="PANTHER" id="PTHR31490:SF35">
    <property type="entry name" value="ENDO-1,4-BETA-XYLANASE"/>
    <property type="match status" value="1"/>
</dbReference>
<gene>
    <name evidence="13" type="primary">xynD_2</name>
    <name evidence="13" type="ORF">DIS24_g9520</name>
</gene>
<evidence type="ECO:0000313" key="14">
    <source>
        <dbReference type="Proteomes" id="UP001175001"/>
    </source>
</evidence>
<dbReference type="InterPro" id="IPR044846">
    <property type="entry name" value="GH10"/>
</dbReference>
<evidence type="ECO:0000313" key="13">
    <source>
        <dbReference type="EMBL" id="KAK0640287.1"/>
    </source>
</evidence>
<keyword evidence="6" id="KW-0858">Xylan degradation</keyword>
<organism evidence="13 14">
    <name type="scientific">Lasiodiplodia hormozganensis</name>
    <dbReference type="NCBI Taxonomy" id="869390"/>
    <lineage>
        <taxon>Eukaryota</taxon>
        <taxon>Fungi</taxon>
        <taxon>Dikarya</taxon>
        <taxon>Ascomycota</taxon>
        <taxon>Pezizomycotina</taxon>
        <taxon>Dothideomycetes</taxon>
        <taxon>Dothideomycetes incertae sedis</taxon>
        <taxon>Botryosphaeriales</taxon>
        <taxon>Botryosphaeriaceae</taxon>
        <taxon>Lasiodiplodia</taxon>
    </lineage>
</organism>
<dbReference type="GO" id="GO:0045493">
    <property type="term" value="P:xylan catabolic process"/>
    <property type="evidence" value="ECO:0007669"/>
    <property type="project" value="UniProtKB-KW"/>
</dbReference>
<dbReference type="GO" id="GO:0005576">
    <property type="term" value="C:extracellular region"/>
    <property type="evidence" value="ECO:0007669"/>
    <property type="project" value="UniProtKB-SubCell"/>
</dbReference>
<comment type="catalytic activity">
    <reaction evidence="1 10">
        <text>Endohydrolysis of (1-&gt;4)-beta-D-xylosidic linkages in xylans.</text>
        <dbReference type="EC" id="3.2.1.8"/>
    </reaction>
</comment>
<reference evidence="13" key="1">
    <citation type="submission" date="2023-06" db="EMBL/GenBank/DDBJ databases">
        <title>Multi-omics analyses reveal the molecular pathogenesis toolkit of Lasiodiplodia hormozganensis, a cross-kingdom pathogen.</title>
        <authorList>
            <person name="Felix C."/>
            <person name="Meneses R."/>
            <person name="Goncalves M.F.M."/>
            <person name="Tilleman L."/>
            <person name="Duarte A.S."/>
            <person name="Jorrin-Novo J.V."/>
            <person name="Van De Peer Y."/>
            <person name="Deforce D."/>
            <person name="Van Nieuwerburgh F."/>
            <person name="Esteves A.C."/>
            <person name="Alves A."/>
        </authorList>
    </citation>
    <scope>NUCLEOTIDE SEQUENCE</scope>
    <source>
        <strain evidence="13">CBS 339.90</strain>
    </source>
</reference>
<dbReference type="InterPro" id="IPR001000">
    <property type="entry name" value="GH10_dom"/>
</dbReference>
<keyword evidence="8 10" id="KW-0119">Carbohydrate metabolism</keyword>
<evidence type="ECO:0000259" key="12">
    <source>
        <dbReference type="PROSITE" id="PS51760"/>
    </source>
</evidence>
<dbReference type="Gene3D" id="3.20.20.80">
    <property type="entry name" value="Glycosidases"/>
    <property type="match status" value="1"/>
</dbReference>
<dbReference type="GO" id="GO:0031176">
    <property type="term" value="F:endo-1,4-beta-xylanase activity"/>
    <property type="evidence" value="ECO:0007669"/>
    <property type="project" value="UniProtKB-EC"/>
</dbReference>
<evidence type="ECO:0000256" key="6">
    <source>
        <dbReference type="ARBA" id="ARBA00022651"/>
    </source>
</evidence>
<dbReference type="AlphaFoldDB" id="A0AA39XVU5"/>
<proteinExistence type="inferred from homology"/>
<keyword evidence="9 10" id="KW-0624">Polysaccharide degradation</keyword>
<keyword evidence="14" id="KW-1185">Reference proteome</keyword>
<name>A0AA39XVU5_9PEZI</name>
<comment type="subcellular location">
    <subcellularLocation>
        <location evidence="2">Secreted</location>
    </subcellularLocation>
</comment>
<dbReference type="PROSITE" id="PS51760">
    <property type="entry name" value="GH10_2"/>
    <property type="match status" value="1"/>
</dbReference>
<comment type="pathway">
    <text evidence="3">Glycan degradation; xylan degradation.</text>
</comment>
<dbReference type="SMART" id="SM00633">
    <property type="entry name" value="Glyco_10"/>
    <property type="match status" value="1"/>
</dbReference>
<keyword evidence="10" id="KW-0326">Glycosidase</keyword>
<evidence type="ECO:0000256" key="11">
    <source>
        <dbReference type="SAM" id="SignalP"/>
    </source>
</evidence>
<dbReference type="EMBL" id="JAUJDW010000085">
    <property type="protein sequence ID" value="KAK0640287.1"/>
    <property type="molecule type" value="Genomic_DNA"/>
</dbReference>
<evidence type="ECO:0000256" key="1">
    <source>
        <dbReference type="ARBA" id="ARBA00000681"/>
    </source>
</evidence>
<dbReference type="SUPFAM" id="SSF51445">
    <property type="entry name" value="(Trans)glycosidases"/>
    <property type="match status" value="1"/>
</dbReference>
<accession>A0AA39XVU5</accession>
<keyword evidence="7 10" id="KW-0378">Hydrolase</keyword>
<dbReference type="PANTHER" id="PTHR31490">
    <property type="entry name" value="GLYCOSYL HYDROLASE"/>
    <property type="match status" value="1"/>
</dbReference>
<evidence type="ECO:0000256" key="2">
    <source>
        <dbReference type="ARBA" id="ARBA00004613"/>
    </source>
</evidence>
<dbReference type="PRINTS" id="PR00134">
    <property type="entry name" value="GLHYDRLASE10"/>
</dbReference>
<dbReference type="InterPro" id="IPR017853">
    <property type="entry name" value="GH"/>
</dbReference>
<feature type="signal peptide" evidence="11">
    <location>
        <begin position="1"/>
        <end position="19"/>
    </location>
</feature>
<feature type="chain" id="PRO_5041239853" description="Beta-xylanase" evidence="11">
    <location>
        <begin position="20"/>
        <end position="361"/>
    </location>
</feature>
<protein>
    <recommendedName>
        <fullName evidence="10">Beta-xylanase</fullName>
        <ecNumber evidence="10">3.2.1.8</ecNumber>
    </recommendedName>
</protein>
<comment type="caution">
    <text evidence="13">The sequence shown here is derived from an EMBL/GenBank/DDBJ whole genome shotgun (WGS) entry which is preliminary data.</text>
</comment>
<feature type="domain" description="GH10" evidence="12">
    <location>
        <begin position="39"/>
        <end position="358"/>
    </location>
</feature>